<gene>
    <name evidence="1" type="ORF">Q8A67_020904</name>
</gene>
<protein>
    <submittedName>
        <fullName evidence="1">Uncharacterized protein</fullName>
    </submittedName>
</protein>
<evidence type="ECO:0000313" key="2">
    <source>
        <dbReference type="Proteomes" id="UP001187343"/>
    </source>
</evidence>
<proteinExistence type="predicted"/>
<dbReference type="Proteomes" id="UP001187343">
    <property type="component" value="Unassembled WGS sequence"/>
</dbReference>
<evidence type="ECO:0000313" key="1">
    <source>
        <dbReference type="EMBL" id="KAK2876808.1"/>
    </source>
</evidence>
<reference evidence="1" key="1">
    <citation type="submission" date="2023-08" db="EMBL/GenBank/DDBJ databases">
        <title>Chromosome-level Genome Assembly of mud carp (Cirrhinus molitorella).</title>
        <authorList>
            <person name="Liu H."/>
        </authorList>
    </citation>
    <scope>NUCLEOTIDE SEQUENCE</scope>
    <source>
        <strain evidence="1">Prfri</strain>
        <tissue evidence="1">Muscle</tissue>
    </source>
</reference>
<sequence length="99" mass="10663">MVDVISPLLSPVFRDEDEAPRELIGHGALQAENKLSGASCQERLMTVSAGGTHFHYESEPSPRSSIFRGHPPTDRCWPIQTPVTSIMAVSGSEPPLGPP</sequence>
<dbReference type="AlphaFoldDB" id="A0AA88PCS3"/>
<name>A0AA88PCS3_9TELE</name>
<dbReference type="EMBL" id="JAUYZG010000020">
    <property type="protein sequence ID" value="KAK2876808.1"/>
    <property type="molecule type" value="Genomic_DNA"/>
</dbReference>
<organism evidence="1 2">
    <name type="scientific">Cirrhinus molitorella</name>
    <name type="common">mud carp</name>
    <dbReference type="NCBI Taxonomy" id="172907"/>
    <lineage>
        <taxon>Eukaryota</taxon>
        <taxon>Metazoa</taxon>
        <taxon>Chordata</taxon>
        <taxon>Craniata</taxon>
        <taxon>Vertebrata</taxon>
        <taxon>Euteleostomi</taxon>
        <taxon>Actinopterygii</taxon>
        <taxon>Neopterygii</taxon>
        <taxon>Teleostei</taxon>
        <taxon>Ostariophysi</taxon>
        <taxon>Cypriniformes</taxon>
        <taxon>Cyprinidae</taxon>
        <taxon>Labeoninae</taxon>
        <taxon>Labeonini</taxon>
        <taxon>Cirrhinus</taxon>
    </lineage>
</organism>
<keyword evidence="2" id="KW-1185">Reference proteome</keyword>
<comment type="caution">
    <text evidence="1">The sequence shown here is derived from an EMBL/GenBank/DDBJ whole genome shotgun (WGS) entry which is preliminary data.</text>
</comment>
<accession>A0AA88PCS3</accession>